<dbReference type="Proteomes" id="UP000799436">
    <property type="component" value="Unassembled WGS sequence"/>
</dbReference>
<dbReference type="InterPro" id="IPR044993">
    <property type="entry name" value="BXL"/>
</dbReference>
<dbReference type="Gene3D" id="3.40.50.1700">
    <property type="entry name" value="Glycoside hydrolase family 3 C-terminal domain"/>
    <property type="match status" value="1"/>
</dbReference>
<proteinExistence type="inferred from homology"/>
<gene>
    <name evidence="6" type="ORF">EJ03DRAFT_388474</name>
</gene>
<evidence type="ECO:0000259" key="5">
    <source>
        <dbReference type="SMART" id="SM01217"/>
    </source>
</evidence>
<keyword evidence="7" id="KW-1185">Reference proteome</keyword>
<dbReference type="Gene3D" id="2.60.40.10">
    <property type="entry name" value="Immunoglobulins"/>
    <property type="match status" value="1"/>
</dbReference>
<dbReference type="SMART" id="SM01217">
    <property type="entry name" value="Fn3_like"/>
    <property type="match status" value="1"/>
</dbReference>
<dbReference type="GO" id="GO:0046556">
    <property type="term" value="F:alpha-L-arabinofuranosidase activity"/>
    <property type="evidence" value="ECO:0007669"/>
    <property type="project" value="TreeGrafter"/>
</dbReference>
<reference evidence="6" key="1">
    <citation type="journal article" date="2020" name="Stud. Mycol.">
        <title>101 Dothideomycetes genomes: a test case for predicting lifestyles and emergence of pathogens.</title>
        <authorList>
            <person name="Haridas S."/>
            <person name="Albert R."/>
            <person name="Binder M."/>
            <person name="Bloem J."/>
            <person name="Labutti K."/>
            <person name="Salamov A."/>
            <person name="Andreopoulos B."/>
            <person name="Baker S."/>
            <person name="Barry K."/>
            <person name="Bills G."/>
            <person name="Bluhm B."/>
            <person name="Cannon C."/>
            <person name="Castanera R."/>
            <person name="Culley D."/>
            <person name="Daum C."/>
            <person name="Ezra D."/>
            <person name="Gonzalez J."/>
            <person name="Henrissat B."/>
            <person name="Kuo A."/>
            <person name="Liang C."/>
            <person name="Lipzen A."/>
            <person name="Lutzoni F."/>
            <person name="Magnuson J."/>
            <person name="Mondo S."/>
            <person name="Nolan M."/>
            <person name="Ohm R."/>
            <person name="Pangilinan J."/>
            <person name="Park H.-J."/>
            <person name="Ramirez L."/>
            <person name="Alfaro M."/>
            <person name="Sun H."/>
            <person name="Tritt A."/>
            <person name="Yoshinaga Y."/>
            <person name="Zwiers L.-H."/>
            <person name="Turgeon B."/>
            <person name="Goodwin S."/>
            <person name="Spatafora J."/>
            <person name="Crous P."/>
            <person name="Grigoriev I."/>
        </authorList>
    </citation>
    <scope>NUCLEOTIDE SEQUENCE</scope>
    <source>
        <strain evidence="6">CBS 116005</strain>
    </source>
</reference>
<dbReference type="GO" id="GO:0009044">
    <property type="term" value="F:xylan 1,4-beta-xylosidase activity"/>
    <property type="evidence" value="ECO:0007669"/>
    <property type="project" value="InterPro"/>
</dbReference>
<dbReference type="EMBL" id="ML995821">
    <property type="protein sequence ID" value="KAF2771099.1"/>
    <property type="molecule type" value="Genomic_DNA"/>
</dbReference>
<feature type="domain" description="Fibronectin type III-like" evidence="5">
    <location>
        <begin position="147"/>
        <end position="217"/>
    </location>
</feature>
<dbReference type="InterPro" id="IPR026891">
    <property type="entry name" value="Fn3-like"/>
</dbReference>
<organism evidence="6 7">
    <name type="scientific">Teratosphaeria nubilosa</name>
    <dbReference type="NCBI Taxonomy" id="161662"/>
    <lineage>
        <taxon>Eukaryota</taxon>
        <taxon>Fungi</taxon>
        <taxon>Dikarya</taxon>
        <taxon>Ascomycota</taxon>
        <taxon>Pezizomycotina</taxon>
        <taxon>Dothideomycetes</taxon>
        <taxon>Dothideomycetidae</taxon>
        <taxon>Mycosphaerellales</taxon>
        <taxon>Teratosphaeriaceae</taxon>
        <taxon>Teratosphaeria</taxon>
    </lineage>
</organism>
<protein>
    <recommendedName>
        <fullName evidence="5">Fibronectin type III-like domain-containing protein</fullName>
    </recommendedName>
</protein>
<dbReference type="SUPFAM" id="SSF52279">
    <property type="entry name" value="Beta-D-glucan exohydrolase, C-terminal domain"/>
    <property type="match status" value="1"/>
</dbReference>
<evidence type="ECO:0000313" key="6">
    <source>
        <dbReference type="EMBL" id="KAF2771099.1"/>
    </source>
</evidence>
<dbReference type="InterPro" id="IPR036881">
    <property type="entry name" value="Glyco_hydro_3_C_sf"/>
</dbReference>
<evidence type="ECO:0000256" key="4">
    <source>
        <dbReference type="ARBA" id="ARBA00023295"/>
    </source>
</evidence>
<keyword evidence="3" id="KW-0119">Carbohydrate metabolism</keyword>
<keyword evidence="4" id="KW-0326">Glycosidase</keyword>
<dbReference type="Pfam" id="PF14310">
    <property type="entry name" value="Fn3-like"/>
    <property type="match status" value="1"/>
</dbReference>
<dbReference type="Pfam" id="PF01915">
    <property type="entry name" value="Glyco_hydro_3_C"/>
    <property type="match status" value="1"/>
</dbReference>
<dbReference type="OrthoDB" id="47059at2759"/>
<evidence type="ECO:0000256" key="2">
    <source>
        <dbReference type="ARBA" id="ARBA00022801"/>
    </source>
</evidence>
<evidence type="ECO:0000256" key="1">
    <source>
        <dbReference type="ARBA" id="ARBA00005336"/>
    </source>
</evidence>
<dbReference type="PANTHER" id="PTHR42721">
    <property type="entry name" value="SUGAR HYDROLASE-RELATED"/>
    <property type="match status" value="1"/>
</dbReference>
<dbReference type="GO" id="GO:0031222">
    <property type="term" value="P:arabinan catabolic process"/>
    <property type="evidence" value="ECO:0007669"/>
    <property type="project" value="TreeGrafter"/>
</dbReference>
<evidence type="ECO:0000313" key="7">
    <source>
        <dbReference type="Proteomes" id="UP000799436"/>
    </source>
</evidence>
<keyword evidence="2" id="KW-0378">Hydrolase</keyword>
<comment type="similarity">
    <text evidence="1">Belongs to the glycosyl hydrolase 3 family.</text>
</comment>
<evidence type="ECO:0000256" key="3">
    <source>
        <dbReference type="ARBA" id="ARBA00023277"/>
    </source>
</evidence>
<dbReference type="GO" id="GO:0045493">
    <property type="term" value="P:xylan catabolic process"/>
    <property type="evidence" value="ECO:0007669"/>
    <property type="project" value="InterPro"/>
</dbReference>
<dbReference type="InterPro" id="IPR013783">
    <property type="entry name" value="Ig-like_fold"/>
</dbReference>
<name>A0A6G1LEU9_9PEZI</name>
<dbReference type="PANTHER" id="PTHR42721:SF13">
    <property type="entry name" value="EXO-1,4-BETA-XYLOSIDASE XLND"/>
    <property type="match status" value="1"/>
</dbReference>
<dbReference type="InterPro" id="IPR002772">
    <property type="entry name" value="Glyco_hydro_3_C"/>
</dbReference>
<sequence length="250" mass="27077">MFCKSDHLLTTPGDAKSLPVRWSGQSGGQAVFDIIFGKRTPAGRLVTTQYPADYVDEFYQLDMTLASTDSSPGQTYMWYTGTPVYAFGHGLFYTTFTESLVASFKSRTYNITNLFAQPHAGYEFAEQSPLSNFTFAVENTGNVTSDYSAMLFVSTTSGTIPRPLKWLVGIDRVADIAPGACSTVIIPVPIGALARADNNGNLVVFPGSYTLALKNEASVTYNFTLTGTPATIAKWPLAAQRIPAATITRM</sequence>
<accession>A0A6G1LEU9</accession>
<dbReference type="AlphaFoldDB" id="A0A6G1LEU9"/>